<evidence type="ECO:0008006" key="3">
    <source>
        <dbReference type="Google" id="ProtNLM"/>
    </source>
</evidence>
<evidence type="ECO:0000313" key="1">
    <source>
        <dbReference type="EMBL" id="SFH77920.1"/>
    </source>
</evidence>
<dbReference type="Proteomes" id="UP000183635">
    <property type="component" value="Unassembled WGS sequence"/>
</dbReference>
<keyword evidence="2" id="KW-1185">Reference proteome</keyword>
<dbReference type="AlphaFoldDB" id="A0A1I3CTT9"/>
<dbReference type="EMBL" id="FOPU01000033">
    <property type="protein sequence ID" value="SFH77920.1"/>
    <property type="molecule type" value="Genomic_DNA"/>
</dbReference>
<reference evidence="1 2" key="1">
    <citation type="submission" date="2016-10" db="EMBL/GenBank/DDBJ databases">
        <authorList>
            <person name="de Groot N.N."/>
        </authorList>
    </citation>
    <scope>NUCLEOTIDE SEQUENCE [LARGE SCALE GENOMIC DNA]</scope>
    <source>
        <strain evidence="1 2">DSM 8537</strain>
    </source>
</reference>
<evidence type="ECO:0000313" key="2">
    <source>
        <dbReference type="Proteomes" id="UP000183635"/>
    </source>
</evidence>
<gene>
    <name evidence="1" type="ORF">SAMN04488021_13333</name>
</gene>
<organism evidence="1 2">
    <name type="scientific">Paracoccus aminovorans</name>
    <dbReference type="NCBI Taxonomy" id="34004"/>
    <lineage>
        <taxon>Bacteria</taxon>
        <taxon>Pseudomonadati</taxon>
        <taxon>Pseudomonadota</taxon>
        <taxon>Alphaproteobacteria</taxon>
        <taxon>Rhodobacterales</taxon>
        <taxon>Paracoccaceae</taxon>
        <taxon>Paracoccus</taxon>
    </lineage>
</organism>
<dbReference type="RefSeq" id="WP_074969600.1">
    <property type="nucleotide sequence ID" value="NZ_CBCRYP010000059.1"/>
</dbReference>
<sequence length="88" mass="9922">MGTVSFPARILRKRDFLPRYIVVRPEHVPGRSAAFAVQVMLNQAGPFARNIRPWGKGSDLFFFNLTEVQCRRAGLDTNDQCLVTLTAD</sequence>
<accession>A0A1I3CTT9</accession>
<dbReference type="STRING" id="34004.SAMN04488021_13333"/>
<proteinExistence type="predicted"/>
<name>A0A1I3CTT9_9RHOB</name>
<protein>
    <recommendedName>
        <fullName evidence="3">DUF1905 domain-containing protein</fullName>
    </recommendedName>
</protein>
<dbReference type="OrthoDB" id="8450053at2"/>